<accession>A0A0W0FNU4</accession>
<dbReference type="AlphaFoldDB" id="A0A0W0FNU4"/>
<organism evidence="2 3">
    <name type="scientific">Moniliophthora roreri</name>
    <name type="common">Frosty pod rot fungus</name>
    <name type="synonym">Monilia roreri</name>
    <dbReference type="NCBI Taxonomy" id="221103"/>
    <lineage>
        <taxon>Eukaryota</taxon>
        <taxon>Fungi</taxon>
        <taxon>Dikarya</taxon>
        <taxon>Basidiomycota</taxon>
        <taxon>Agaricomycotina</taxon>
        <taxon>Agaricomycetes</taxon>
        <taxon>Agaricomycetidae</taxon>
        <taxon>Agaricales</taxon>
        <taxon>Marasmiineae</taxon>
        <taxon>Marasmiaceae</taxon>
        <taxon>Moniliophthora</taxon>
    </lineage>
</organism>
<feature type="region of interest" description="Disordered" evidence="1">
    <location>
        <begin position="30"/>
        <end position="77"/>
    </location>
</feature>
<reference evidence="2 3" key="1">
    <citation type="submission" date="2015-12" db="EMBL/GenBank/DDBJ databases">
        <title>Draft genome sequence of Moniliophthora roreri, the causal agent of frosty pod rot of cacao.</title>
        <authorList>
            <person name="Aime M.C."/>
            <person name="Diaz-Valderrama J.R."/>
            <person name="Kijpornyongpan T."/>
            <person name="Phillips-Mora W."/>
        </authorList>
    </citation>
    <scope>NUCLEOTIDE SEQUENCE [LARGE SCALE GENOMIC DNA]</scope>
    <source>
        <strain evidence="2 3">MCA 2952</strain>
    </source>
</reference>
<evidence type="ECO:0000313" key="2">
    <source>
        <dbReference type="EMBL" id="KTB37961.1"/>
    </source>
</evidence>
<protein>
    <submittedName>
        <fullName evidence="2">Uncharacterized protein</fullName>
    </submittedName>
</protein>
<name>A0A0W0FNU4_MONRR</name>
<comment type="caution">
    <text evidence="2">The sequence shown here is derived from an EMBL/GenBank/DDBJ whole genome shotgun (WGS) entry which is preliminary data.</text>
</comment>
<dbReference type="Proteomes" id="UP000054988">
    <property type="component" value="Unassembled WGS sequence"/>
</dbReference>
<proteinExistence type="predicted"/>
<feature type="compositionally biased region" description="Polar residues" evidence="1">
    <location>
        <begin position="67"/>
        <end position="77"/>
    </location>
</feature>
<evidence type="ECO:0000313" key="3">
    <source>
        <dbReference type="Proteomes" id="UP000054988"/>
    </source>
</evidence>
<gene>
    <name evidence="2" type="ORF">WG66_9459</name>
</gene>
<evidence type="ECO:0000256" key="1">
    <source>
        <dbReference type="SAM" id="MobiDB-lite"/>
    </source>
</evidence>
<dbReference type="EMBL" id="LATX01001796">
    <property type="protein sequence ID" value="KTB37961.1"/>
    <property type="molecule type" value="Genomic_DNA"/>
</dbReference>
<sequence length="188" mass="20498">MSVQSTANTSVNFDVLLPSTLSELPRTLRSVRKRHINHPRPPLPSFGGLRRSSPPLPQLPSARASVGSGSNDTESTQIRLYIRPPTDASTPRHSLASTEAPSISNLPQEIYSHLFELAERAIYRNSLGSTDSTLSKPEDEVPLGAVHGVILSHRYRETITEMLNATEISNSSKVYEAAAKDEQKGVEG</sequence>
<feature type="compositionally biased region" description="Low complexity" evidence="1">
    <location>
        <begin position="49"/>
        <end position="65"/>
    </location>
</feature>